<evidence type="ECO:0000313" key="1">
    <source>
        <dbReference type="EMBL" id="KJJ86160.1"/>
    </source>
</evidence>
<sequence length="88" mass="10633">MIGKYLEIKDYPNAKKWVEELGLVFKNQHILGDWAFLRGKVYFHSGDFETAWESFNKAYQTSKLDSFREEDPQYLDFLRNPKKYMKNE</sequence>
<comment type="caution">
    <text evidence="1">The sequence shown here is derived from an EMBL/GenBank/DDBJ whole genome shotgun (WGS) entry which is preliminary data.</text>
</comment>
<dbReference type="SUPFAM" id="SSF48452">
    <property type="entry name" value="TPR-like"/>
    <property type="match status" value="1"/>
</dbReference>
<accession>A0AAP0YJW4</accession>
<proteinExistence type="predicted"/>
<protein>
    <recommendedName>
        <fullName evidence="3">Tetratricopeptide repeat protein</fullName>
    </recommendedName>
</protein>
<evidence type="ECO:0008006" key="3">
    <source>
        <dbReference type="Google" id="ProtNLM"/>
    </source>
</evidence>
<dbReference type="InterPro" id="IPR011990">
    <property type="entry name" value="TPR-like_helical_dom_sf"/>
</dbReference>
<name>A0AAP0YJW4_PREIN</name>
<dbReference type="Proteomes" id="UP000032541">
    <property type="component" value="Unassembled WGS sequence"/>
</dbReference>
<evidence type="ECO:0000313" key="2">
    <source>
        <dbReference type="Proteomes" id="UP000032541"/>
    </source>
</evidence>
<organism evidence="1 2">
    <name type="scientific">Prevotella intermedia ZT</name>
    <dbReference type="NCBI Taxonomy" id="1347790"/>
    <lineage>
        <taxon>Bacteria</taxon>
        <taxon>Pseudomonadati</taxon>
        <taxon>Bacteroidota</taxon>
        <taxon>Bacteroidia</taxon>
        <taxon>Bacteroidales</taxon>
        <taxon>Prevotellaceae</taxon>
        <taxon>Prevotella</taxon>
    </lineage>
</organism>
<dbReference type="AlphaFoldDB" id="A0AAP0YJW4"/>
<reference evidence="1 2" key="1">
    <citation type="journal article" date="2015" name="BMC Genomics">
        <title>Comparative genome analysis of Prevotella intermedia strain isolated from infected root canal reveals features related to pathogenicity and adaptation.</title>
        <authorList>
            <person name="Ruan Y."/>
            <person name="Shen L."/>
            <person name="Zou Y."/>
            <person name="Qi Z."/>
            <person name="Yin J."/>
            <person name="Jiang J."/>
            <person name="Guo L."/>
            <person name="He L."/>
            <person name="Chen Z."/>
            <person name="Tang Z."/>
            <person name="Qin S."/>
        </authorList>
    </citation>
    <scope>NUCLEOTIDE SEQUENCE [LARGE SCALE GENOMIC DNA]</scope>
    <source>
        <strain evidence="1 2">ZT</strain>
    </source>
</reference>
<gene>
    <name evidence="1" type="ORF">M573_147002</name>
</gene>
<dbReference type="EMBL" id="ATMK01000047">
    <property type="protein sequence ID" value="KJJ86160.1"/>
    <property type="molecule type" value="Genomic_DNA"/>
</dbReference>
<dbReference type="Gene3D" id="1.25.40.10">
    <property type="entry name" value="Tetratricopeptide repeat domain"/>
    <property type="match status" value="1"/>
</dbReference>